<reference evidence="14 15" key="1">
    <citation type="submission" date="2020-02" db="EMBL/GenBank/DDBJ databases">
        <title>Nitrogenibacter mangrovi gen. nov., sp. nov. isolated from mangrove sediment, a denitrifying betaproteobacterium.</title>
        <authorList>
            <person name="Liao H."/>
            <person name="Tian Y."/>
        </authorList>
    </citation>
    <scope>NUCLEOTIDE SEQUENCE [LARGE SCALE GENOMIC DNA]</scope>
    <source>
        <strain evidence="14 15">M9-3-2</strain>
    </source>
</reference>
<keyword evidence="8" id="KW-0067">ATP-binding</keyword>
<dbReference type="AlphaFoldDB" id="A0A6C1B882"/>
<dbReference type="UniPathway" id="UPA00077">
    <property type="reaction ID" value="UER00155"/>
</dbReference>
<comment type="similarity">
    <text evidence="2">Belongs to the HPPK family.</text>
</comment>
<evidence type="ECO:0000256" key="11">
    <source>
        <dbReference type="ARBA" id="ARBA00029766"/>
    </source>
</evidence>
<dbReference type="InterPro" id="IPR000550">
    <property type="entry name" value="Hppk"/>
</dbReference>
<dbReference type="EC" id="2.7.6.3" evidence="3"/>
<evidence type="ECO:0000259" key="13">
    <source>
        <dbReference type="Pfam" id="PF01288"/>
    </source>
</evidence>
<evidence type="ECO:0000313" key="14">
    <source>
        <dbReference type="EMBL" id="QID18454.1"/>
    </source>
</evidence>
<dbReference type="SUPFAM" id="SSF55083">
    <property type="entry name" value="6-hydroxymethyl-7,8-dihydropterin pyrophosphokinase, HPPK"/>
    <property type="match status" value="1"/>
</dbReference>
<dbReference type="KEGG" id="azq:G3580_12925"/>
<evidence type="ECO:0000256" key="12">
    <source>
        <dbReference type="ARBA" id="ARBA00033413"/>
    </source>
</evidence>
<dbReference type="PANTHER" id="PTHR43071:SF1">
    <property type="entry name" value="2-AMINO-4-HYDROXY-6-HYDROXYMETHYLDIHYDROPTERIDINE PYROPHOSPHOKINASE"/>
    <property type="match status" value="1"/>
</dbReference>
<dbReference type="GO" id="GO:0003848">
    <property type="term" value="F:2-amino-4-hydroxy-6-hydroxymethyldihydropteridine diphosphokinase activity"/>
    <property type="evidence" value="ECO:0007669"/>
    <property type="project" value="UniProtKB-EC"/>
</dbReference>
<feature type="domain" description="7,8-dihydro-6-hydroxymethylpterin-pyrophosphokinase" evidence="13">
    <location>
        <begin position="10"/>
        <end position="138"/>
    </location>
</feature>
<keyword evidence="7 14" id="KW-0418">Kinase</keyword>
<dbReference type="GO" id="GO:0005524">
    <property type="term" value="F:ATP binding"/>
    <property type="evidence" value="ECO:0007669"/>
    <property type="project" value="UniProtKB-KW"/>
</dbReference>
<dbReference type="GO" id="GO:0046654">
    <property type="term" value="P:tetrahydrofolate biosynthetic process"/>
    <property type="evidence" value="ECO:0007669"/>
    <property type="project" value="UniProtKB-UniPathway"/>
</dbReference>
<dbReference type="Pfam" id="PF01288">
    <property type="entry name" value="HPPK"/>
    <property type="match status" value="1"/>
</dbReference>
<dbReference type="InterPro" id="IPR035907">
    <property type="entry name" value="Hppk_sf"/>
</dbReference>
<gene>
    <name evidence="14" type="primary">folK</name>
    <name evidence="14" type="ORF">G3580_12925</name>
</gene>
<evidence type="ECO:0000313" key="15">
    <source>
        <dbReference type="Proteomes" id="UP000501991"/>
    </source>
</evidence>
<evidence type="ECO:0000256" key="4">
    <source>
        <dbReference type="ARBA" id="ARBA00016218"/>
    </source>
</evidence>
<evidence type="ECO:0000256" key="6">
    <source>
        <dbReference type="ARBA" id="ARBA00022741"/>
    </source>
</evidence>
<keyword evidence="6" id="KW-0547">Nucleotide-binding</keyword>
<dbReference type="PANTHER" id="PTHR43071">
    <property type="entry name" value="2-AMINO-4-HYDROXY-6-HYDROXYMETHYLDIHYDROPTERIDINE PYROPHOSPHOKINASE"/>
    <property type="match status" value="1"/>
</dbReference>
<dbReference type="Proteomes" id="UP000501991">
    <property type="component" value="Chromosome"/>
</dbReference>
<evidence type="ECO:0000256" key="2">
    <source>
        <dbReference type="ARBA" id="ARBA00005810"/>
    </source>
</evidence>
<evidence type="ECO:0000256" key="7">
    <source>
        <dbReference type="ARBA" id="ARBA00022777"/>
    </source>
</evidence>
<dbReference type="EMBL" id="CP048836">
    <property type="protein sequence ID" value="QID18454.1"/>
    <property type="molecule type" value="Genomic_DNA"/>
</dbReference>
<evidence type="ECO:0000256" key="5">
    <source>
        <dbReference type="ARBA" id="ARBA00022679"/>
    </source>
</evidence>
<proteinExistence type="inferred from homology"/>
<comment type="pathway">
    <text evidence="1">Cofactor biosynthesis; tetrahydrofolate biosynthesis; 2-amino-4-hydroxy-6-hydroxymethyl-7,8-dihydropteridine diphosphate from 7,8-dihydroneopterin triphosphate: step 4/4.</text>
</comment>
<protein>
    <recommendedName>
        <fullName evidence="4">2-amino-4-hydroxy-6-hydroxymethyldihydropteridine pyrophosphokinase</fullName>
        <ecNumber evidence="3">2.7.6.3</ecNumber>
    </recommendedName>
    <alternativeName>
        <fullName evidence="11">6-hydroxymethyl-7,8-dihydropterin pyrophosphokinase</fullName>
    </alternativeName>
    <alternativeName>
        <fullName evidence="12">7,8-dihydro-6-hydroxymethylpterin-pyrophosphokinase</fullName>
    </alternativeName>
</protein>
<dbReference type="Gene3D" id="3.30.70.560">
    <property type="entry name" value="7,8-Dihydro-6-hydroxymethylpterin-pyrophosphokinase HPPK"/>
    <property type="match status" value="1"/>
</dbReference>
<dbReference type="GO" id="GO:0016301">
    <property type="term" value="F:kinase activity"/>
    <property type="evidence" value="ECO:0007669"/>
    <property type="project" value="UniProtKB-KW"/>
</dbReference>
<accession>A0A6C1B882</accession>
<evidence type="ECO:0000256" key="10">
    <source>
        <dbReference type="ARBA" id="ARBA00029409"/>
    </source>
</evidence>
<dbReference type="NCBIfam" id="TIGR01498">
    <property type="entry name" value="folK"/>
    <property type="match status" value="1"/>
</dbReference>
<keyword evidence="5 14" id="KW-0808">Transferase</keyword>
<keyword evidence="15" id="KW-1185">Reference proteome</keyword>
<evidence type="ECO:0000256" key="8">
    <source>
        <dbReference type="ARBA" id="ARBA00022840"/>
    </source>
</evidence>
<comment type="function">
    <text evidence="10">Catalyzes the transfer of pyrophosphate from adenosine triphosphate (ATP) to 6-hydroxymethyl-7,8-dihydropterin, an enzymatic step in folate biosynthesis pathway.</text>
</comment>
<dbReference type="CDD" id="cd00483">
    <property type="entry name" value="HPPK"/>
    <property type="match status" value="1"/>
</dbReference>
<name>A0A6C1B882_9RHOO</name>
<evidence type="ECO:0000256" key="3">
    <source>
        <dbReference type="ARBA" id="ARBA00013253"/>
    </source>
</evidence>
<sequence>MNAPRPVTAFIGLGANLGDAVAALHAACTALEALPDTTLVACSRLYRSAPVGVTGQPDYVNAVAQVRTPLSAESLLTAMMRIEADHGRHRAYPMAPRTLDLDLLLYGDARIDRPHLHVPHPRMHLRAFVLVPLAELAPELEIPGAGRVADLLPAVADQAIEPLSELT</sequence>
<keyword evidence="9" id="KW-0289">Folate biosynthesis</keyword>
<dbReference type="GO" id="GO:0046656">
    <property type="term" value="P:folic acid biosynthetic process"/>
    <property type="evidence" value="ECO:0007669"/>
    <property type="project" value="UniProtKB-KW"/>
</dbReference>
<dbReference type="RefSeq" id="WP_173766124.1">
    <property type="nucleotide sequence ID" value="NZ_CP048836.1"/>
</dbReference>
<organism evidence="14 15">
    <name type="scientific">Nitrogeniibacter mangrovi</name>
    <dbReference type="NCBI Taxonomy" id="2016596"/>
    <lineage>
        <taxon>Bacteria</taxon>
        <taxon>Pseudomonadati</taxon>
        <taxon>Pseudomonadota</taxon>
        <taxon>Betaproteobacteria</taxon>
        <taxon>Rhodocyclales</taxon>
        <taxon>Zoogloeaceae</taxon>
        <taxon>Nitrogeniibacter</taxon>
    </lineage>
</organism>
<evidence type="ECO:0000256" key="1">
    <source>
        <dbReference type="ARBA" id="ARBA00005051"/>
    </source>
</evidence>
<evidence type="ECO:0000256" key="9">
    <source>
        <dbReference type="ARBA" id="ARBA00022909"/>
    </source>
</evidence>